<keyword evidence="2" id="KW-1185">Reference proteome</keyword>
<comment type="caution">
    <text evidence="1">The sequence shown here is derived from an EMBL/GenBank/DDBJ whole genome shotgun (WGS) entry which is preliminary data.</text>
</comment>
<evidence type="ECO:0000313" key="1">
    <source>
        <dbReference type="EMBL" id="KAI8669051.1"/>
    </source>
</evidence>
<dbReference type="EMBL" id="CM046507">
    <property type="protein sequence ID" value="KAI8669051.1"/>
    <property type="molecule type" value="Genomic_DNA"/>
</dbReference>
<evidence type="ECO:0000313" key="2">
    <source>
        <dbReference type="Proteomes" id="UP001065298"/>
    </source>
</evidence>
<reference evidence="1" key="1">
    <citation type="submission" date="2022-06" db="EMBL/GenBank/DDBJ databases">
        <title>Fusarium solani species complex genomes reveal bases of compartmentalisation and animal pathogenesis.</title>
        <authorList>
            <person name="Tsai I.J."/>
        </authorList>
    </citation>
    <scope>NUCLEOTIDE SEQUENCE</scope>
    <source>
        <strain evidence="1">Fu6.1</strain>
    </source>
</reference>
<name>A0ACC0QY05_9HYPO</name>
<organism evidence="1 2">
    <name type="scientific">Fusarium keratoplasticum</name>
    <dbReference type="NCBI Taxonomy" id="1328300"/>
    <lineage>
        <taxon>Eukaryota</taxon>
        <taxon>Fungi</taxon>
        <taxon>Dikarya</taxon>
        <taxon>Ascomycota</taxon>
        <taxon>Pezizomycotina</taxon>
        <taxon>Sordariomycetes</taxon>
        <taxon>Hypocreomycetidae</taxon>
        <taxon>Hypocreales</taxon>
        <taxon>Nectriaceae</taxon>
        <taxon>Fusarium</taxon>
        <taxon>Fusarium solani species complex</taxon>
    </lineage>
</organism>
<dbReference type="Proteomes" id="UP001065298">
    <property type="component" value="Chromosome 5"/>
</dbReference>
<protein>
    <submittedName>
        <fullName evidence="1">Uncharacterized protein</fullName>
    </submittedName>
</protein>
<sequence length="1211" mass="132006">MEQVHGVDVSWMTHGAPKGMFPSRHPSSSYRIASRDNHDDDSELTSRVEKASRNSPPSKSPSPALPRQIPGATSRPKSPASAPTDNPSPDTNGTNNGQTVPSNGSATQRRPSRSNSVDKPTPVGTPPHRRNSWFSNISAKFSSSSPPANPPTPASIPETPSPASDPAPPKLSHTKNAVLQHASKPEGDGPYIPAPPKSGQAGFLGVFRRLSSSSSGALSPGGKLGHGLVDRVVLNVDQNRERCPISELHCAKLRRVAFCVDVEIAPMPRYAEGETAQPNNVDKVQKKKVTEKGEGEALKNPKAVEEQKETNGAVKSTGEPLPKEPEKEGTEAPPPPPPPPPAPAAKNESTNDNTTPASEKKEENTKKKEKKKKSEEERKARKEKKRKLAEANGSIPMEIRYDSSDSSTNTKTPPVVKAPKTTSYPTTNPVRIYRRCCQLRETPILKKITEQLNDSSNYSSSTGMVNKLDLTNYWLQLPDLITLGDYLAVVPVREVLLENSGLSDEGVRVILAGLLAAKRTVPKRGKPKHDLEEQGGVVERLVLRNNKIGPDGWKHLSLFTYLCRSLKFLDLSQIQFPRQPQMQQNGSLPNGVQIPRGISDIFAKALGERLGGSVLELVNLSETGLSMEQLGTIIDGLIKCGVRRLGVSHNQIDEEGVRHIIKFLAAGNCEGLDLGGNDLSEHTEALAAAINNDQSTLWAMSLAGCNLSPSSLCKILPTMAKLTELRFIDLSQNPALFQSTPNAVGLLRRYLPKMKALKRIHLEDVQMTPEQAIALVEVLPEVKALAHINITNNTEIMKLADARTEEAQEEACALYASLLAAARVSKSLICVDIEVPSERSGEIVKAMAKQVVAYCLRNMERIPDADVNAALASTLAENGLEGHDHKHHTYPDVLAHLVGHDVLDQDEDIDLDGSAPDEDYVIGGTGVVKALTCCLKNRGDESRRQSGEFIREVENGESRPAPTLSTGGKAKDMSKHLLMGARKIRLRLQPALTKARANPGDQDNLRRLTFLDDTLQGIIKRFEDEYPDTREEPAKPTRPRAETKGAVEAPIVLPPEDPSLALSDNEDDSELNAAGALSRSNSMAKTLAEEEGRILRAGHRFRVGFFKQEQMDLFSTIDDISSDPKHVRMLSELAEDIGGELLEIVKEKGPVRAFKEHRDIALKSMEESDPEHWEHFAEAQHKARANITVPKNTDALNKADESAIDESAVAD</sequence>
<gene>
    <name evidence="1" type="ORF">NCS57_00719000</name>
</gene>
<proteinExistence type="predicted"/>
<accession>A0ACC0QY05</accession>